<evidence type="ECO:0000313" key="1">
    <source>
        <dbReference type="EMBL" id="MFI7589224.1"/>
    </source>
</evidence>
<dbReference type="Pfam" id="PF00201">
    <property type="entry name" value="UDPGT"/>
    <property type="match status" value="1"/>
</dbReference>
<sequence length="408" mass="42316">MEPPRVLAVTLPITGHVMPLTPVLAELVARGSHVDVLAGRRDTRTFADLGLSVHDYPADFDDAVQEPSDNFLRVAADLATWTADPLLGVTLALIDRTRPDVLLVDSMAPWGRVAGSLRRLPVVTSTSSFLVGAGLGADPRALVDGVRQVGRGLPVLRRLGAAVRQVRRAHGVSLGGPLRLLSNRGDATLVYTSAGLQPGGRLDAGVHLVGPTAAQRPGSVPAGSDLAQALDGDNPVGYVSLGTVYWNRPRVLSNAAQALAAAGLRPVVGVGPGLSAADLGKLPPGTIVQHDVPQTAVLERARVFVTHGGLNGVHEALWRAVPLVVVPQAADQPVVGARLSALGAATVVRRPDLATLSAAIRWALAPAARAAARALGDDLRRTGGAGQAADVVFGTWEAFRRRPSPEAT</sequence>
<accession>A0ABW8ASB0</accession>
<comment type="caution">
    <text evidence="1">The sequence shown here is derived from an EMBL/GenBank/DDBJ whole genome shotgun (WGS) entry which is preliminary data.</text>
</comment>
<protein>
    <submittedName>
        <fullName evidence="1">Nucleotide disphospho-sugar-binding domain-containing protein</fullName>
    </submittedName>
</protein>
<dbReference type="EMBL" id="JBITLV010000007">
    <property type="protein sequence ID" value="MFI7589224.1"/>
    <property type="molecule type" value="Genomic_DNA"/>
</dbReference>
<dbReference type="Gene3D" id="3.40.50.2000">
    <property type="entry name" value="Glycogen Phosphorylase B"/>
    <property type="match status" value="2"/>
</dbReference>
<dbReference type="PANTHER" id="PTHR48050">
    <property type="entry name" value="STEROL 3-BETA-GLUCOSYLTRANSFERASE"/>
    <property type="match status" value="1"/>
</dbReference>
<dbReference type="InterPro" id="IPR002213">
    <property type="entry name" value="UDP_glucos_trans"/>
</dbReference>
<dbReference type="InterPro" id="IPR050426">
    <property type="entry name" value="Glycosyltransferase_28"/>
</dbReference>
<name>A0ABW8ASB0_9ACTN</name>
<dbReference type="CDD" id="cd03784">
    <property type="entry name" value="GT1_Gtf-like"/>
    <property type="match status" value="1"/>
</dbReference>
<evidence type="ECO:0000313" key="2">
    <source>
        <dbReference type="Proteomes" id="UP001612915"/>
    </source>
</evidence>
<reference evidence="1 2" key="1">
    <citation type="submission" date="2024-10" db="EMBL/GenBank/DDBJ databases">
        <title>The Natural Products Discovery Center: Release of the First 8490 Sequenced Strains for Exploring Actinobacteria Biosynthetic Diversity.</title>
        <authorList>
            <person name="Kalkreuter E."/>
            <person name="Kautsar S.A."/>
            <person name="Yang D."/>
            <person name="Bader C.D."/>
            <person name="Teijaro C.N."/>
            <person name="Fluegel L."/>
            <person name="Davis C.M."/>
            <person name="Simpson J.R."/>
            <person name="Lauterbach L."/>
            <person name="Steele A.D."/>
            <person name="Gui C."/>
            <person name="Meng S."/>
            <person name="Li G."/>
            <person name="Viehrig K."/>
            <person name="Ye F."/>
            <person name="Su P."/>
            <person name="Kiefer A.F."/>
            <person name="Nichols A."/>
            <person name="Cepeda A.J."/>
            <person name="Yan W."/>
            <person name="Fan B."/>
            <person name="Jiang Y."/>
            <person name="Adhikari A."/>
            <person name="Zheng C.-J."/>
            <person name="Schuster L."/>
            <person name="Cowan T.M."/>
            <person name="Smanski M.J."/>
            <person name="Chevrette M.G."/>
            <person name="De Carvalho L.P.S."/>
            <person name="Shen B."/>
        </authorList>
    </citation>
    <scope>NUCLEOTIDE SEQUENCE [LARGE SCALE GENOMIC DNA]</scope>
    <source>
        <strain evidence="1 2">NPDC049639</strain>
    </source>
</reference>
<proteinExistence type="predicted"/>
<dbReference type="PANTHER" id="PTHR48050:SF13">
    <property type="entry name" value="STEROL 3-BETA-GLUCOSYLTRANSFERASE UGT80A2"/>
    <property type="match status" value="1"/>
</dbReference>
<dbReference type="RefSeq" id="WP_398283729.1">
    <property type="nucleotide sequence ID" value="NZ_JBITLV010000007.1"/>
</dbReference>
<keyword evidence="2" id="KW-1185">Reference proteome</keyword>
<dbReference type="SUPFAM" id="SSF53756">
    <property type="entry name" value="UDP-Glycosyltransferase/glycogen phosphorylase"/>
    <property type="match status" value="1"/>
</dbReference>
<gene>
    <name evidence="1" type="ORF">ACIB24_19335</name>
</gene>
<dbReference type="Proteomes" id="UP001612915">
    <property type="component" value="Unassembled WGS sequence"/>
</dbReference>
<organism evidence="1 2">
    <name type="scientific">Spongisporangium articulatum</name>
    <dbReference type="NCBI Taxonomy" id="3362603"/>
    <lineage>
        <taxon>Bacteria</taxon>
        <taxon>Bacillati</taxon>
        <taxon>Actinomycetota</taxon>
        <taxon>Actinomycetes</taxon>
        <taxon>Kineosporiales</taxon>
        <taxon>Kineosporiaceae</taxon>
        <taxon>Spongisporangium</taxon>
    </lineage>
</organism>